<dbReference type="PANTHER" id="PTHR34477:SF5">
    <property type="entry name" value="BSL5627 PROTEIN"/>
    <property type="match status" value="1"/>
</dbReference>
<sequence length="84" mass="10177">MLNVLVFTYTLVYIITNQHQTTLYIGVTNNLRRRLGEHSDFSKKNKFSSKYKLNKLVWYEIHENSNSAINREKQLKGWNRKWKE</sequence>
<dbReference type="Gene3D" id="3.40.1440.10">
    <property type="entry name" value="GIY-YIG endonuclease"/>
    <property type="match status" value="1"/>
</dbReference>
<reference evidence="3" key="2">
    <citation type="journal article" date="2021" name="Microbiome">
        <title>Successional dynamics and alternative stable states in a saline activated sludge microbial community over 9 years.</title>
        <authorList>
            <person name="Wang Y."/>
            <person name="Ye J."/>
            <person name="Ju F."/>
            <person name="Liu L."/>
            <person name="Boyd J.A."/>
            <person name="Deng Y."/>
            <person name="Parks D.H."/>
            <person name="Jiang X."/>
            <person name="Yin X."/>
            <person name="Woodcroft B.J."/>
            <person name="Tyson G.W."/>
            <person name="Hugenholtz P."/>
            <person name="Polz M.F."/>
            <person name="Zhang T."/>
        </authorList>
    </citation>
    <scope>NUCLEOTIDE SEQUENCE</scope>
    <source>
        <strain evidence="3">HKST-UBA10</strain>
    </source>
</reference>
<name>A0A955RHQ4_9BACT</name>
<dbReference type="SUPFAM" id="SSF82771">
    <property type="entry name" value="GIY-YIG endonuclease"/>
    <property type="match status" value="1"/>
</dbReference>
<feature type="domain" description="GIY-YIG" evidence="2">
    <location>
        <begin position="8"/>
        <end position="84"/>
    </location>
</feature>
<evidence type="ECO:0000256" key="1">
    <source>
        <dbReference type="ARBA" id="ARBA00007435"/>
    </source>
</evidence>
<dbReference type="PANTHER" id="PTHR34477">
    <property type="entry name" value="UPF0213 PROTEIN YHBQ"/>
    <property type="match status" value="1"/>
</dbReference>
<protein>
    <submittedName>
        <fullName evidence="3">GIY-YIG nuclease family protein</fullName>
    </submittedName>
</protein>
<dbReference type="AlphaFoldDB" id="A0A955RHQ4"/>
<dbReference type="Proteomes" id="UP000782843">
    <property type="component" value="Unassembled WGS sequence"/>
</dbReference>
<dbReference type="SMART" id="SM00465">
    <property type="entry name" value="GIYc"/>
    <property type="match status" value="1"/>
</dbReference>
<dbReference type="PROSITE" id="PS50164">
    <property type="entry name" value="GIY_YIG"/>
    <property type="match status" value="1"/>
</dbReference>
<gene>
    <name evidence="3" type="ORF">KC660_01875</name>
</gene>
<dbReference type="EMBL" id="JAGQLG010000069">
    <property type="protein sequence ID" value="MCA9382136.1"/>
    <property type="molecule type" value="Genomic_DNA"/>
</dbReference>
<evidence type="ECO:0000313" key="4">
    <source>
        <dbReference type="Proteomes" id="UP000782843"/>
    </source>
</evidence>
<evidence type="ECO:0000313" key="3">
    <source>
        <dbReference type="EMBL" id="MCA9382136.1"/>
    </source>
</evidence>
<evidence type="ECO:0000259" key="2">
    <source>
        <dbReference type="PROSITE" id="PS50164"/>
    </source>
</evidence>
<reference evidence="3" key="1">
    <citation type="submission" date="2020-04" db="EMBL/GenBank/DDBJ databases">
        <authorList>
            <person name="Zhang T."/>
        </authorList>
    </citation>
    <scope>NUCLEOTIDE SEQUENCE</scope>
    <source>
        <strain evidence="3">HKST-UBA10</strain>
    </source>
</reference>
<dbReference type="InterPro" id="IPR035901">
    <property type="entry name" value="GIY-YIG_endonuc_sf"/>
</dbReference>
<comment type="similarity">
    <text evidence="1">Belongs to the UPF0213 family.</text>
</comment>
<proteinExistence type="inferred from homology"/>
<organism evidence="3 4">
    <name type="scientific">Candidatus Dojkabacteria bacterium</name>
    <dbReference type="NCBI Taxonomy" id="2099670"/>
    <lineage>
        <taxon>Bacteria</taxon>
        <taxon>Candidatus Dojkabacteria</taxon>
    </lineage>
</organism>
<comment type="caution">
    <text evidence="3">The sequence shown here is derived from an EMBL/GenBank/DDBJ whole genome shotgun (WGS) entry which is preliminary data.</text>
</comment>
<accession>A0A955RHQ4</accession>
<dbReference type="InterPro" id="IPR000305">
    <property type="entry name" value="GIY-YIG_endonuc"/>
</dbReference>
<dbReference type="InterPro" id="IPR050190">
    <property type="entry name" value="UPF0213_domain"/>
</dbReference>
<dbReference type="Pfam" id="PF01541">
    <property type="entry name" value="GIY-YIG"/>
    <property type="match status" value="1"/>
</dbReference>